<evidence type="ECO:0000313" key="5">
    <source>
        <dbReference type="EMBL" id="TGA98170.1"/>
    </source>
</evidence>
<dbReference type="Pfam" id="PF19361">
    <property type="entry name" value="DUF5937"/>
    <property type="match status" value="1"/>
</dbReference>
<dbReference type="OrthoDB" id="154717at2"/>
<dbReference type="InterPro" id="IPR036388">
    <property type="entry name" value="WH-like_DNA-bd_sf"/>
</dbReference>
<organism evidence="5 6">
    <name type="scientific">Sporolactobacillus shoreae</name>
    <dbReference type="NCBI Taxonomy" id="1465501"/>
    <lineage>
        <taxon>Bacteria</taxon>
        <taxon>Bacillati</taxon>
        <taxon>Bacillota</taxon>
        <taxon>Bacilli</taxon>
        <taxon>Bacillales</taxon>
        <taxon>Sporolactobacillaceae</taxon>
        <taxon>Sporolactobacillus</taxon>
    </lineage>
</organism>
<keyword evidence="1" id="KW-0805">Transcription regulation</keyword>
<evidence type="ECO:0000256" key="2">
    <source>
        <dbReference type="ARBA" id="ARBA00023125"/>
    </source>
</evidence>
<name>A0A4Z0GP73_9BACL</name>
<dbReference type="InterPro" id="IPR051081">
    <property type="entry name" value="HTH_MetalResp_TranReg"/>
</dbReference>
<dbReference type="InterPro" id="IPR045981">
    <property type="entry name" value="DUF5937"/>
</dbReference>
<evidence type="ECO:0000256" key="1">
    <source>
        <dbReference type="ARBA" id="ARBA00023015"/>
    </source>
</evidence>
<dbReference type="PANTHER" id="PTHR33154:SF33">
    <property type="entry name" value="TRANSCRIPTIONAL REPRESSOR SDPR"/>
    <property type="match status" value="1"/>
</dbReference>
<dbReference type="PROSITE" id="PS50987">
    <property type="entry name" value="HTH_ARSR_2"/>
    <property type="match status" value="1"/>
</dbReference>
<comment type="caution">
    <text evidence="5">The sequence shown here is derived from an EMBL/GenBank/DDBJ whole genome shotgun (WGS) entry which is preliminary data.</text>
</comment>
<dbReference type="EMBL" id="SRJD01000009">
    <property type="protein sequence ID" value="TGA98170.1"/>
    <property type="molecule type" value="Genomic_DNA"/>
</dbReference>
<evidence type="ECO:0000313" key="6">
    <source>
        <dbReference type="Proteomes" id="UP000298347"/>
    </source>
</evidence>
<dbReference type="InterPro" id="IPR036390">
    <property type="entry name" value="WH_DNA-bd_sf"/>
</dbReference>
<dbReference type="InterPro" id="IPR001845">
    <property type="entry name" value="HTH_ArsR_DNA-bd_dom"/>
</dbReference>
<keyword evidence="6" id="KW-1185">Reference proteome</keyword>
<dbReference type="NCBIfam" id="NF033788">
    <property type="entry name" value="HTH_metalloreg"/>
    <property type="match status" value="1"/>
</dbReference>
<feature type="domain" description="HTH arsR-type" evidence="4">
    <location>
        <begin position="243"/>
        <end position="336"/>
    </location>
</feature>
<reference evidence="5 6" key="1">
    <citation type="journal article" date="2015" name="Int. J. Syst. Evol. Microbiol.">
        <title>Sporolactobacillus shoreae sp. nov. and Sporolactobacillus spathodeae sp. nov., two spore-forming lactic acid bacteria isolated from tree barks in Thailand.</title>
        <authorList>
            <person name="Thamacharoensuk T."/>
            <person name="Kitahara M."/>
            <person name="Ohkuma M."/>
            <person name="Thongchul N."/>
            <person name="Tanasupawat S."/>
        </authorList>
    </citation>
    <scope>NUCLEOTIDE SEQUENCE [LARGE SCALE GENOMIC DNA]</scope>
    <source>
        <strain evidence="5 6">BK92</strain>
    </source>
</reference>
<accession>A0A4Z0GP73</accession>
<dbReference type="AlphaFoldDB" id="A0A4Z0GP73"/>
<sequence length="344" mass="40960">MAMHPLEQWIRRHVKAVYSPYHELLVSLHVLVNPDHHLSRLNWVRNVHQNMDREMVDQILFYGKVTEEWFFAMDCEAAFYSDSRYVEESIEKWNVISEIQFCRFILGKNYEQSTSKQSKEARDILRRPKWHQKRLYHLLQAYQKDFFARELYAVEPWLVKAVNSCNAGFQENPVETLRSIHPRFLVKEKYIQFLKARTYQFNYSELNSITILPSTFIAPHLLIDTESPDIKVDKQVIIPSSERVEETPQDLLRALKALADPTRLIMVRAMLYHPYCTQQLTEKVKLAKATVSKHLKVLEKSGLIRSERSSHYVFYRTNAYLLEMLRVDMDQFFDQPKLEKEEQN</sequence>
<evidence type="ECO:0000259" key="4">
    <source>
        <dbReference type="PROSITE" id="PS50987"/>
    </source>
</evidence>
<keyword evidence="2" id="KW-0238">DNA-binding</keyword>
<dbReference type="SUPFAM" id="SSF46785">
    <property type="entry name" value="Winged helix' DNA-binding domain"/>
    <property type="match status" value="1"/>
</dbReference>
<proteinExistence type="predicted"/>
<dbReference type="Gene3D" id="1.10.10.10">
    <property type="entry name" value="Winged helix-like DNA-binding domain superfamily/Winged helix DNA-binding domain"/>
    <property type="match status" value="1"/>
</dbReference>
<dbReference type="Proteomes" id="UP000298347">
    <property type="component" value="Unassembled WGS sequence"/>
</dbReference>
<dbReference type="PRINTS" id="PR00778">
    <property type="entry name" value="HTHARSR"/>
</dbReference>
<dbReference type="Pfam" id="PF01022">
    <property type="entry name" value="HTH_5"/>
    <property type="match status" value="1"/>
</dbReference>
<evidence type="ECO:0000256" key="3">
    <source>
        <dbReference type="ARBA" id="ARBA00023163"/>
    </source>
</evidence>
<dbReference type="SMART" id="SM00418">
    <property type="entry name" value="HTH_ARSR"/>
    <property type="match status" value="1"/>
</dbReference>
<dbReference type="PANTHER" id="PTHR33154">
    <property type="entry name" value="TRANSCRIPTIONAL REGULATOR, ARSR FAMILY"/>
    <property type="match status" value="1"/>
</dbReference>
<dbReference type="GO" id="GO:0003700">
    <property type="term" value="F:DNA-binding transcription factor activity"/>
    <property type="evidence" value="ECO:0007669"/>
    <property type="project" value="InterPro"/>
</dbReference>
<dbReference type="InterPro" id="IPR011991">
    <property type="entry name" value="ArsR-like_HTH"/>
</dbReference>
<protein>
    <submittedName>
        <fullName evidence="5">ArsR family transcriptional regulator</fullName>
    </submittedName>
</protein>
<keyword evidence="3" id="KW-0804">Transcription</keyword>
<gene>
    <name evidence="5" type="ORF">E4665_09470</name>
</gene>
<dbReference type="CDD" id="cd00090">
    <property type="entry name" value="HTH_ARSR"/>
    <property type="match status" value="1"/>
</dbReference>
<dbReference type="GO" id="GO:0003677">
    <property type="term" value="F:DNA binding"/>
    <property type="evidence" value="ECO:0007669"/>
    <property type="project" value="UniProtKB-KW"/>
</dbReference>